<sequence>MAVSNSPGQRTSDVNSESILRPLRDGLGGSFRVTKFDTPALPIHAFAFAIGRFRQKTKNSTQHTVTVYARDSDIGMTQHALDRSVEILDHINTYLNYSLKSAHPKIGIVPAPNVGGYSTPGLIFLSEANLFYQDGKSPAELEEKVTFELAYQLAKLVKNKKKK</sequence>
<dbReference type="EMBL" id="BMAT01010388">
    <property type="protein sequence ID" value="GFS26029.1"/>
    <property type="molecule type" value="Genomic_DNA"/>
</dbReference>
<keyword evidence="1" id="KW-0645">Protease</keyword>
<evidence type="ECO:0000313" key="2">
    <source>
        <dbReference type="Proteomes" id="UP000762676"/>
    </source>
</evidence>
<dbReference type="AlphaFoldDB" id="A0AAV4JTK5"/>
<gene>
    <name evidence="1" type="ORF">ElyMa_005200600</name>
</gene>
<keyword evidence="1" id="KW-0378">Hydrolase</keyword>
<dbReference type="InterPro" id="IPR027268">
    <property type="entry name" value="Peptidase_M4/M1_CTD_sf"/>
</dbReference>
<organism evidence="1 2">
    <name type="scientific">Elysia marginata</name>
    <dbReference type="NCBI Taxonomy" id="1093978"/>
    <lineage>
        <taxon>Eukaryota</taxon>
        <taxon>Metazoa</taxon>
        <taxon>Spiralia</taxon>
        <taxon>Lophotrochozoa</taxon>
        <taxon>Mollusca</taxon>
        <taxon>Gastropoda</taxon>
        <taxon>Heterobranchia</taxon>
        <taxon>Euthyneura</taxon>
        <taxon>Panpulmonata</taxon>
        <taxon>Sacoglossa</taxon>
        <taxon>Placobranchoidea</taxon>
        <taxon>Plakobranchidae</taxon>
        <taxon>Elysia</taxon>
    </lineage>
</organism>
<dbReference type="GO" id="GO:0005615">
    <property type="term" value="C:extracellular space"/>
    <property type="evidence" value="ECO:0007669"/>
    <property type="project" value="TreeGrafter"/>
</dbReference>
<dbReference type="Proteomes" id="UP000762676">
    <property type="component" value="Unassembled WGS sequence"/>
</dbReference>
<name>A0AAV4JTK5_9GAST</name>
<dbReference type="GO" id="GO:0016020">
    <property type="term" value="C:membrane"/>
    <property type="evidence" value="ECO:0007669"/>
    <property type="project" value="TreeGrafter"/>
</dbReference>
<protein>
    <submittedName>
        <fullName evidence="1">Leucyl-cystinyl aminopeptidase</fullName>
    </submittedName>
</protein>
<dbReference type="GO" id="GO:0005737">
    <property type="term" value="C:cytoplasm"/>
    <property type="evidence" value="ECO:0007669"/>
    <property type="project" value="TreeGrafter"/>
</dbReference>
<proteinExistence type="predicted"/>
<accession>A0AAV4JTK5</accession>
<dbReference type="GO" id="GO:0008270">
    <property type="term" value="F:zinc ion binding"/>
    <property type="evidence" value="ECO:0007669"/>
    <property type="project" value="TreeGrafter"/>
</dbReference>
<dbReference type="Gene3D" id="1.10.390.10">
    <property type="entry name" value="Neutral Protease Domain 2"/>
    <property type="match status" value="1"/>
</dbReference>
<dbReference type="PANTHER" id="PTHR11533:SF299">
    <property type="entry name" value="AMINOPEPTIDASE"/>
    <property type="match status" value="1"/>
</dbReference>
<dbReference type="GO" id="GO:0043171">
    <property type="term" value="P:peptide catabolic process"/>
    <property type="evidence" value="ECO:0007669"/>
    <property type="project" value="TreeGrafter"/>
</dbReference>
<dbReference type="SUPFAM" id="SSF55486">
    <property type="entry name" value="Metalloproteases ('zincins'), catalytic domain"/>
    <property type="match status" value="1"/>
</dbReference>
<dbReference type="GO" id="GO:0042277">
    <property type="term" value="F:peptide binding"/>
    <property type="evidence" value="ECO:0007669"/>
    <property type="project" value="TreeGrafter"/>
</dbReference>
<keyword evidence="1" id="KW-0031">Aminopeptidase</keyword>
<evidence type="ECO:0000313" key="1">
    <source>
        <dbReference type="EMBL" id="GFS26029.1"/>
    </source>
</evidence>
<comment type="caution">
    <text evidence="1">The sequence shown here is derived from an EMBL/GenBank/DDBJ whole genome shotgun (WGS) entry which is preliminary data.</text>
</comment>
<keyword evidence="2" id="KW-1185">Reference proteome</keyword>
<dbReference type="PANTHER" id="PTHR11533">
    <property type="entry name" value="PROTEASE M1 ZINC METALLOPROTEASE"/>
    <property type="match status" value="1"/>
</dbReference>
<dbReference type="InterPro" id="IPR050344">
    <property type="entry name" value="Peptidase_M1_aminopeptidases"/>
</dbReference>
<dbReference type="GO" id="GO:0070006">
    <property type="term" value="F:metalloaminopeptidase activity"/>
    <property type="evidence" value="ECO:0007669"/>
    <property type="project" value="TreeGrafter"/>
</dbReference>
<dbReference type="GO" id="GO:0006508">
    <property type="term" value="P:proteolysis"/>
    <property type="evidence" value="ECO:0007669"/>
    <property type="project" value="TreeGrafter"/>
</dbReference>
<reference evidence="1 2" key="1">
    <citation type="journal article" date="2021" name="Elife">
        <title>Chloroplast acquisition without the gene transfer in kleptoplastic sea slugs, Plakobranchus ocellatus.</title>
        <authorList>
            <person name="Maeda T."/>
            <person name="Takahashi S."/>
            <person name="Yoshida T."/>
            <person name="Shimamura S."/>
            <person name="Takaki Y."/>
            <person name="Nagai Y."/>
            <person name="Toyoda A."/>
            <person name="Suzuki Y."/>
            <person name="Arimoto A."/>
            <person name="Ishii H."/>
            <person name="Satoh N."/>
            <person name="Nishiyama T."/>
            <person name="Hasebe M."/>
            <person name="Maruyama T."/>
            <person name="Minagawa J."/>
            <person name="Obokata J."/>
            <person name="Shigenobu S."/>
        </authorList>
    </citation>
    <scope>NUCLEOTIDE SEQUENCE [LARGE SCALE GENOMIC DNA]</scope>
</reference>